<dbReference type="InterPro" id="IPR050300">
    <property type="entry name" value="GDXG_lipolytic_enzyme"/>
</dbReference>
<dbReference type="SUPFAM" id="SSF53474">
    <property type="entry name" value="alpha/beta-Hydrolases"/>
    <property type="match status" value="1"/>
</dbReference>
<dbReference type="PROSITE" id="PS01173">
    <property type="entry name" value="LIPASE_GDXG_HIS"/>
    <property type="match status" value="1"/>
</dbReference>
<feature type="domain" description="Alpha/beta hydrolase fold-3" evidence="3">
    <location>
        <begin position="87"/>
        <end position="291"/>
    </location>
</feature>
<dbReference type="PANTHER" id="PTHR48081:SF8">
    <property type="entry name" value="ALPHA_BETA HYDROLASE FOLD-3 DOMAIN-CONTAINING PROTEIN-RELATED"/>
    <property type="match status" value="1"/>
</dbReference>
<dbReference type="RefSeq" id="WP_099186947.1">
    <property type="nucleotide sequence ID" value="NZ_BEWI01000032.1"/>
</dbReference>
<protein>
    <submittedName>
        <fullName evidence="4">Esterase</fullName>
    </submittedName>
</protein>
<dbReference type="Gene3D" id="3.40.50.1820">
    <property type="entry name" value="alpha/beta hydrolase"/>
    <property type="match status" value="1"/>
</dbReference>
<name>A0A292ZNM3_SPHSA</name>
<dbReference type="InterPro" id="IPR013094">
    <property type="entry name" value="AB_hydrolase_3"/>
</dbReference>
<sequence length="317" mass="34285">MAAVLQAGLDPDARAVLDLMEASGRPPLHLLSVEEARAAIRTSLETLGKPPPPVLEADLWADGPRGPVPLRLYRPMQVPDDAPLPAMLYFHGGGWMTGDLAYGAWFCASLAERAGIAMLSVDYRLAPEHPFPAGLEDCMAALRHARRDAAALGIDAGRIAVGGDSAGGNLAATCALWARDEGLPLSAQILIYPVTDLVEEHESYRRNADGFGLTADMMRWFRTAYRNGADPADWRMSPLRAPRLEGVAPAWVLTCGFDPLCGEGDAYADRLAAAGVPVKHIRHADQIHGFLMWPKMMRASDRALSGMARELRARLFA</sequence>
<dbReference type="InterPro" id="IPR002168">
    <property type="entry name" value="Lipase_GDXG_HIS_AS"/>
</dbReference>
<evidence type="ECO:0000313" key="5">
    <source>
        <dbReference type="Proteomes" id="UP000221538"/>
    </source>
</evidence>
<dbReference type="GO" id="GO:0016787">
    <property type="term" value="F:hydrolase activity"/>
    <property type="evidence" value="ECO:0007669"/>
    <property type="project" value="UniProtKB-KW"/>
</dbReference>
<evidence type="ECO:0000256" key="1">
    <source>
        <dbReference type="ARBA" id="ARBA00010515"/>
    </source>
</evidence>
<keyword evidence="2" id="KW-0378">Hydrolase</keyword>
<reference evidence="4 5" key="2">
    <citation type="journal article" date="2013" name="Environ. Sci. Technol.">
        <title>The 4-tert-butylphenol-utilizing bacterium Sphingobium fuliginis OMI can degrade bisphenols via phenolic ring hydroxylation and meta-cleavage pathway.</title>
        <authorList>
            <person name="Ogata Y."/>
            <person name="Goda S."/>
            <person name="Toyama T."/>
            <person name="Sei K."/>
            <person name="Ike M."/>
        </authorList>
    </citation>
    <scope>NUCLEOTIDE SEQUENCE [LARGE SCALE GENOMIC DNA]</scope>
    <source>
        <strain evidence="4 5">OMI</strain>
    </source>
</reference>
<reference evidence="4 5" key="1">
    <citation type="journal article" date="2013" name="Biodegradation">
        <title>Occurrence of 4-tert-butylphenol (4-t-BP) biodegradation in an aquatic sample caused by the presence of Spirodela polyrrhiza and isolation of a 4-t-BP-utilizing bacterium.</title>
        <authorList>
            <person name="Ogata Y."/>
            <person name="Toyama T."/>
            <person name="Yu N."/>
            <person name="Wang X."/>
            <person name="Sei K."/>
            <person name="Ike M."/>
        </authorList>
    </citation>
    <scope>NUCLEOTIDE SEQUENCE [LARGE SCALE GENOMIC DNA]</scope>
    <source>
        <strain evidence="4 5">OMI</strain>
    </source>
</reference>
<evidence type="ECO:0000259" key="3">
    <source>
        <dbReference type="Pfam" id="PF07859"/>
    </source>
</evidence>
<gene>
    <name evidence="4" type="ORF">SFOMI_5164</name>
</gene>
<comment type="caution">
    <text evidence="4">The sequence shown here is derived from an EMBL/GenBank/DDBJ whole genome shotgun (WGS) entry which is preliminary data.</text>
</comment>
<dbReference type="Pfam" id="PF07859">
    <property type="entry name" value="Abhydrolase_3"/>
    <property type="match status" value="1"/>
</dbReference>
<evidence type="ECO:0000313" key="4">
    <source>
        <dbReference type="EMBL" id="GAY24584.1"/>
    </source>
</evidence>
<dbReference type="Proteomes" id="UP000221538">
    <property type="component" value="Unassembled WGS sequence"/>
</dbReference>
<comment type="similarity">
    <text evidence="1">Belongs to the 'GDXG' lipolytic enzyme family.</text>
</comment>
<dbReference type="InterPro" id="IPR029058">
    <property type="entry name" value="AB_hydrolase_fold"/>
</dbReference>
<organism evidence="4 5">
    <name type="scientific">Sphingobium fuliginis (strain ATCC 27551)</name>
    <dbReference type="NCBI Taxonomy" id="336203"/>
    <lineage>
        <taxon>Bacteria</taxon>
        <taxon>Pseudomonadati</taxon>
        <taxon>Pseudomonadota</taxon>
        <taxon>Alphaproteobacteria</taxon>
        <taxon>Sphingomonadales</taxon>
        <taxon>Sphingomonadaceae</taxon>
        <taxon>Sphingobium</taxon>
    </lineage>
</organism>
<dbReference type="EMBL" id="BEWI01000032">
    <property type="protein sequence ID" value="GAY24584.1"/>
    <property type="molecule type" value="Genomic_DNA"/>
</dbReference>
<dbReference type="AlphaFoldDB" id="A0A292ZNM3"/>
<evidence type="ECO:0000256" key="2">
    <source>
        <dbReference type="ARBA" id="ARBA00022801"/>
    </source>
</evidence>
<accession>A0A292ZNM3</accession>
<proteinExistence type="inferred from homology"/>
<dbReference type="PANTHER" id="PTHR48081">
    <property type="entry name" value="AB HYDROLASE SUPERFAMILY PROTEIN C4A8.06C"/>
    <property type="match status" value="1"/>
</dbReference>